<keyword evidence="4" id="KW-1003">Cell membrane</keyword>
<sequence>MYTNKEIWNVSYPIFLGLLAQNIINVTDTAFLGRVGEVELGASAMGGLFYICVFTIAFGFSTGSQIMIARRNGEGRFRDVGPVMMQGCAFLLILAVGLFGLTHAAAPSLIRLLISSDAIFDATKEFLNWRIFGFFFAFVNVMFRALYIGITRTKVLTLNAIVMAMVNVVLDYALIFGHFGLPALGLKGAAIASVIAEASSLVFFLLYTWARIDFRKYGLNHWPRFDFTLLGRILSISCFTMVQYFLAMATWFVFFVAVERLGQRQLAIANIVRSIYVVMLIPVQSLSTTANSLVSNLIGAGGVSHVMQLMGRIARMSFIIMVVCVAVLVVFPQAMLSVYTNEEALLIESVPSLYVIGGAMLIASVANIYFNGISGTGNTQAALILETVTLVIYTSYIFWIGYIVKAPVSVCFSTEVIYYALLLICSVIYLKKAKWQNKKI</sequence>
<feature type="transmembrane region" description="Helical" evidence="10">
    <location>
        <begin position="7"/>
        <end position="27"/>
    </location>
</feature>
<evidence type="ECO:0000256" key="2">
    <source>
        <dbReference type="ARBA" id="ARBA00022448"/>
    </source>
</evidence>
<keyword evidence="6 10" id="KW-1133">Transmembrane helix</keyword>
<dbReference type="EMBL" id="AQHY01000025">
    <property type="protein sequence ID" value="EOA54749.1"/>
    <property type="molecule type" value="Genomic_DNA"/>
</dbReference>
<feature type="transmembrane region" description="Helical" evidence="10">
    <location>
        <begin position="155"/>
        <end position="176"/>
    </location>
</feature>
<keyword evidence="3" id="KW-0050">Antiport</keyword>
<feature type="transmembrane region" description="Helical" evidence="10">
    <location>
        <begin position="351"/>
        <end position="370"/>
    </location>
</feature>
<dbReference type="CDD" id="cd13133">
    <property type="entry name" value="MATE_like_7"/>
    <property type="match status" value="1"/>
</dbReference>
<dbReference type="NCBIfam" id="TIGR00797">
    <property type="entry name" value="matE"/>
    <property type="match status" value="1"/>
</dbReference>
<dbReference type="GO" id="GO:0006811">
    <property type="term" value="P:monoatomic ion transport"/>
    <property type="evidence" value="ECO:0007669"/>
    <property type="project" value="UniProtKB-KW"/>
</dbReference>
<evidence type="ECO:0000313" key="11">
    <source>
        <dbReference type="EMBL" id="EOA54749.1"/>
    </source>
</evidence>
<dbReference type="eggNOG" id="COG0534">
    <property type="taxonomic scope" value="Bacteria"/>
</dbReference>
<feature type="transmembrane region" description="Helical" evidence="10">
    <location>
        <begin position="229"/>
        <end position="254"/>
    </location>
</feature>
<name>U6RDN8_9BACT</name>
<dbReference type="PIRSF" id="PIRSF006603">
    <property type="entry name" value="DinF"/>
    <property type="match status" value="1"/>
</dbReference>
<dbReference type="InterPro" id="IPR048279">
    <property type="entry name" value="MdtK-like"/>
</dbReference>
<feature type="transmembrane region" description="Helical" evidence="10">
    <location>
        <begin position="89"/>
        <end position="114"/>
    </location>
</feature>
<evidence type="ECO:0000313" key="12">
    <source>
        <dbReference type="Proteomes" id="UP000017831"/>
    </source>
</evidence>
<feature type="transmembrane region" description="Helical" evidence="10">
    <location>
        <begin position="47"/>
        <end position="68"/>
    </location>
</feature>
<dbReference type="RefSeq" id="WP_005940732.1">
    <property type="nucleotide sequence ID" value="NZ_KB890324.1"/>
</dbReference>
<dbReference type="InterPro" id="IPR002528">
    <property type="entry name" value="MATE_fam"/>
</dbReference>
<keyword evidence="12" id="KW-1185">Reference proteome</keyword>
<evidence type="ECO:0000256" key="9">
    <source>
        <dbReference type="ARBA" id="ARBA00031636"/>
    </source>
</evidence>
<evidence type="ECO:0000256" key="1">
    <source>
        <dbReference type="ARBA" id="ARBA00004651"/>
    </source>
</evidence>
<feature type="transmembrane region" description="Helical" evidence="10">
    <location>
        <begin position="188"/>
        <end position="209"/>
    </location>
</feature>
<gene>
    <name evidence="11" type="ORF">HMPREF1534_02142</name>
</gene>
<dbReference type="STRING" id="1121098.HMPREF1534_02142"/>
<dbReference type="GeneID" id="60061912"/>
<dbReference type="OrthoDB" id="9780160at2"/>
<dbReference type="HOGENOM" id="CLU_012893_6_5_10"/>
<evidence type="ECO:0000256" key="6">
    <source>
        <dbReference type="ARBA" id="ARBA00022989"/>
    </source>
</evidence>
<protein>
    <recommendedName>
        <fullName evidence="9">Multidrug-efflux transporter</fullName>
    </recommendedName>
</protein>
<dbReference type="InterPro" id="IPR050222">
    <property type="entry name" value="MATE_MdtK"/>
</dbReference>
<feature type="transmembrane region" description="Helical" evidence="10">
    <location>
        <begin position="416"/>
        <end position="433"/>
    </location>
</feature>
<evidence type="ECO:0000256" key="7">
    <source>
        <dbReference type="ARBA" id="ARBA00023065"/>
    </source>
</evidence>
<reference evidence="11 12" key="1">
    <citation type="submission" date="2013-04" db="EMBL/GenBank/DDBJ databases">
        <title>The Genome Sequence of Bacteroides massiliensis DSM 17679.</title>
        <authorList>
            <consortium name="The Broad Institute Genomics Platform"/>
            <person name="Earl A."/>
            <person name="Ward D."/>
            <person name="Feldgarden M."/>
            <person name="Gevers D."/>
            <person name="Martens E."/>
            <person name="Fenner L."/>
            <person name="Roux V."/>
            <person name="Mallet M.N."/>
            <person name="Raoult D."/>
            <person name="Walker B."/>
            <person name="Young S."/>
            <person name="Zeng Q."/>
            <person name="Gargeya S."/>
            <person name="Fitzgerald M."/>
            <person name="Haas B."/>
            <person name="Abouelleil A."/>
            <person name="Allen A.W."/>
            <person name="Alvarado L."/>
            <person name="Arachchi H.M."/>
            <person name="Berlin A.M."/>
            <person name="Chapman S.B."/>
            <person name="Gainer-Dewar J."/>
            <person name="Goldberg J."/>
            <person name="Griggs A."/>
            <person name="Gujja S."/>
            <person name="Hansen M."/>
            <person name="Howarth C."/>
            <person name="Imamovic A."/>
            <person name="Ireland A."/>
            <person name="Larimer J."/>
            <person name="McCowan C."/>
            <person name="Murphy C."/>
            <person name="Pearson M."/>
            <person name="Poon T.W."/>
            <person name="Priest M."/>
            <person name="Roberts A."/>
            <person name="Saif S."/>
            <person name="Shea T."/>
            <person name="Sisk P."/>
            <person name="Sykes S."/>
            <person name="Wortman J."/>
            <person name="Nusbaum C."/>
            <person name="Birren B."/>
        </authorList>
    </citation>
    <scope>NUCLEOTIDE SEQUENCE [LARGE SCALE GENOMIC DNA]</scope>
    <source>
        <strain evidence="12">B84634 / Timone 84634 / DSM 17679 / JCM 13223</strain>
    </source>
</reference>
<dbReference type="GO" id="GO:0042910">
    <property type="term" value="F:xenobiotic transmembrane transporter activity"/>
    <property type="evidence" value="ECO:0007669"/>
    <property type="project" value="InterPro"/>
</dbReference>
<proteinExistence type="predicted"/>
<dbReference type="Proteomes" id="UP000017831">
    <property type="component" value="Unassembled WGS sequence"/>
</dbReference>
<accession>U6RDN8</accession>
<keyword evidence="2" id="KW-0813">Transport</keyword>
<comment type="subcellular location">
    <subcellularLocation>
        <location evidence="1">Cell membrane</location>
        <topology evidence="1">Multi-pass membrane protein</topology>
    </subcellularLocation>
</comment>
<keyword evidence="5 10" id="KW-0812">Transmembrane</keyword>
<dbReference type="Pfam" id="PF01554">
    <property type="entry name" value="MatE"/>
    <property type="match status" value="2"/>
</dbReference>
<evidence type="ECO:0000256" key="10">
    <source>
        <dbReference type="SAM" id="Phobius"/>
    </source>
</evidence>
<evidence type="ECO:0000256" key="8">
    <source>
        <dbReference type="ARBA" id="ARBA00023136"/>
    </source>
</evidence>
<dbReference type="PANTHER" id="PTHR43298:SF2">
    <property type="entry name" value="FMN_FAD EXPORTER YEEO-RELATED"/>
    <property type="match status" value="1"/>
</dbReference>
<evidence type="ECO:0000256" key="5">
    <source>
        <dbReference type="ARBA" id="ARBA00022692"/>
    </source>
</evidence>
<dbReference type="GO" id="GO:0005886">
    <property type="term" value="C:plasma membrane"/>
    <property type="evidence" value="ECO:0007669"/>
    <property type="project" value="UniProtKB-SubCell"/>
</dbReference>
<dbReference type="AlphaFoldDB" id="U6RDN8"/>
<dbReference type="PANTHER" id="PTHR43298">
    <property type="entry name" value="MULTIDRUG RESISTANCE PROTEIN NORM-RELATED"/>
    <property type="match status" value="1"/>
</dbReference>
<feature type="transmembrane region" description="Helical" evidence="10">
    <location>
        <begin position="274"/>
        <end position="298"/>
    </location>
</feature>
<dbReference type="PATRIC" id="fig|1121098.3.peg.2177"/>
<organism evidence="11 12">
    <name type="scientific">Phocaeicola massiliensis B84634 = Timone 84634 = DSM 17679 = JCM 13223</name>
    <dbReference type="NCBI Taxonomy" id="1121098"/>
    <lineage>
        <taxon>Bacteria</taxon>
        <taxon>Pseudomonadati</taxon>
        <taxon>Bacteroidota</taxon>
        <taxon>Bacteroidia</taxon>
        <taxon>Bacteroidales</taxon>
        <taxon>Bacteroidaceae</taxon>
        <taxon>Phocaeicola</taxon>
    </lineage>
</organism>
<feature type="transmembrane region" description="Helical" evidence="10">
    <location>
        <begin position="318"/>
        <end position="339"/>
    </location>
</feature>
<dbReference type="GO" id="GO:0015297">
    <property type="term" value="F:antiporter activity"/>
    <property type="evidence" value="ECO:0007669"/>
    <property type="project" value="UniProtKB-KW"/>
</dbReference>
<evidence type="ECO:0000256" key="4">
    <source>
        <dbReference type="ARBA" id="ARBA00022475"/>
    </source>
</evidence>
<feature type="transmembrane region" description="Helical" evidence="10">
    <location>
        <begin position="126"/>
        <end position="143"/>
    </location>
</feature>
<keyword evidence="7" id="KW-0406">Ion transport</keyword>
<feature type="transmembrane region" description="Helical" evidence="10">
    <location>
        <begin position="382"/>
        <end position="404"/>
    </location>
</feature>
<comment type="caution">
    <text evidence="11">The sequence shown here is derived from an EMBL/GenBank/DDBJ whole genome shotgun (WGS) entry which is preliminary data.</text>
</comment>
<evidence type="ECO:0000256" key="3">
    <source>
        <dbReference type="ARBA" id="ARBA00022449"/>
    </source>
</evidence>
<keyword evidence="8 10" id="KW-0472">Membrane</keyword>